<feature type="domain" description="ABC transporter" evidence="10">
    <location>
        <begin position="334"/>
        <end position="581"/>
    </location>
</feature>
<keyword evidence="6 11" id="KW-0067">ATP-binding</keyword>
<evidence type="ECO:0000256" key="3">
    <source>
        <dbReference type="ARBA" id="ARBA00022475"/>
    </source>
</evidence>
<feature type="transmembrane region" description="Helical" evidence="9">
    <location>
        <begin position="153"/>
        <end position="172"/>
    </location>
</feature>
<dbReference type="InterPro" id="IPR051120">
    <property type="entry name" value="ABC_AA/LPS_Transport"/>
</dbReference>
<dbReference type="Pfam" id="PF12399">
    <property type="entry name" value="BCA_ABC_TP_C"/>
    <property type="match status" value="1"/>
</dbReference>
<dbReference type="InterPro" id="IPR003439">
    <property type="entry name" value="ABC_transporter-like_ATP-bd"/>
</dbReference>
<evidence type="ECO:0000313" key="11">
    <source>
        <dbReference type="EMBL" id="USG68004.1"/>
    </source>
</evidence>
<dbReference type="InterPro" id="IPR003593">
    <property type="entry name" value="AAA+_ATPase"/>
</dbReference>
<keyword evidence="2" id="KW-0813">Transport</keyword>
<dbReference type="SUPFAM" id="SSF52540">
    <property type="entry name" value="P-loop containing nucleoside triphosphate hydrolases"/>
    <property type="match status" value="1"/>
</dbReference>
<feature type="transmembrane region" description="Helical" evidence="9">
    <location>
        <begin position="82"/>
        <end position="101"/>
    </location>
</feature>
<sequence length="591" mass="64021">MKKGLLYLLVAVALYFFPWLFPNSYYVHMAQGFLYTYIVVAGLNLLVGLSGQLSLGHAGFYAIGAYVTGLCTVAGMPFLLSLLLGVLLCAAAGGLVAMLSLRAKGPYLAMVTIAFGLLVEIVANRWVEVTGGPAGLYLPEARLFGAPLGTVSYYWFIAVVALIVTVLIDNLFTSRFGRTFRAMGNSEVAAATVGVHVRNWKIMAFAISACTAGLAGALFAFQNAYFNSDTFTFDKSILFLVGVIVGGAGTRLGPLVGTVVIFLLPQWVQSLYDYHLLIFGGILLVSLIALPEGIVGGVERLLKERKKLPPAAGEESSQEADAPSQMDNKAGAALTVDSVVMEFDGFRAVDDINLSISGSEVRGLIGPNGSGKSTTVNMLSGVYVPTQGKLRWKGVDVTNYPPHRMAAAGITRTFQNLQLFHELTVLENVMLGFHMHYRTGFTANLLHTPGFWREEKRYRDESIRLLHFVGLADKADEQAANLSYGQQRLVEIARALATRPDLLILDEPAAGASMFEVDNIVRVIRKVKQSGISILLVEHHMEIVMNVCDTITVLDFGKKIAEGDPAYIQSHPQVIEAYLGGEEVTQLVVGK</sequence>
<keyword evidence="3" id="KW-1003">Cell membrane</keyword>
<gene>
    <name evidence="11" type="ORF">NDK47_12290</name>
</gene>
<dbReference type="CDD" id="cd06581">
    <property type="entry name" value="TM_PBP1_LivM_like"/>
    <property type="match status" value="1"/>
</dbReference>
<keyword evidence="4 9" id="KW-0812">Transmembrane</keyword>
<dbReference type="Gene3D" id="3.40.50.300">
    <property type="entry name" value="P-loop containing nucleotide triphosphate hydrolases"/>
    <property type="match status" value="1"/>
</dbReference>
<dbReference type="PANTHER" id="PTHR45772">
    <property type="entry name" value="CONSERVED COMPONENT OF ABC TRANSPORTER FOR NATURAL AMINO ACIDS-RELATED"/>
    <property type="match status" value="1"/>
</dbReference>
<dbReference type="RefSeq" id="WP_251875242.1">
    <property type="nucleotide sequence ID" value="NZ_CP098755.1"/>
</dbReference>
<evidence type="ECO:0000256" key="8">
    <source>
        <dbReference type="ARBA" id="ARBA00023136"/>
    </source>
</evidence>
<evidence type="ECO:0000256" key="9">
    <source>
        <dbReference type="SAM" id="Phobius"/>
    </source>
</evidence>
<dbReference type="Pfam" id="PF02653">
    <property type="entry name" value="BPD_transp_2"/>
    <property type="match status" value="1"/>
</dbReference>
<evidence type="ECO:0000256" key="7">
    <source>
        <dbReference type="ARBA" id="ARBA00022989"/>
    </source>
</evidence>
<keyword evidence="7 9" id="KW-1133">Transmembrane helix</keyword>
<reference evidence="11" key="1">
    <citation type="submission" date="2022-06" db="EMBL/GenBank/DDBJ databases">
        <title>Genome sequencing of Brevibacillus sp. BB3-R1.</title>
        <authorList>
            <person name="Heo J."/>
            <person name="Lee D."/>
            <person name="Won M."/>
            <person name="Han B.-H."/>
            <person name="Hong S.-B."/>
            <person name="Kwon S.-W."/>
        </authorList>
    </citation>
    <scope>NUCLEOTIDE SEQUENCE</scope>
    <source>
        <strain evidence="11">BB3-R1</strain>
    </source>
</reference>
<dbReference type="InterPro" id="IPR032823">
    <property type="entry name" value="BCA_ABC_TP_C"/>
</dbReference>
<dbReference type="PROSITE" id="PS50893">
    <property type="entry name" value="ABC_TRANSPORTER_2"/>
    <property type="match status" value="1"/>
</dbReference>
<evidence type="ECO:0000256" key="4">
    <source>
        <dbReference type="ARBA" id="ARBA00022692"/>
    </source>
</evidence>
<dbReference type="InterPro" id="IPR017871">
    <property type="entry name" value="ABC_transporter-like_CS"/>
</dbReference>
<dbReference type="PANTHER" id="PTHR45772:SF9">
    <property type="entry name" value="CONSERVED COMPONENT OF ABC TRANSPORTER FOR NATURAL AMINO ACIDS"/>
    <property type="match status" value="1"/>
</dbReference>
<feature type="transmembrane region" description="Helical" evidence="9">
    <location>
        <begin position="33"/>
        <end position="51"/>
    </location>
</feature>
<dbReference type="SMART" id="SM00382">
    <property type="entry name" value="AAA"/>
    <property type="match status" value="1"/>
</dbReference>
<evidence type="ECO:0000256" key="5">
    <source>
        <dbReference type="ARBA" id="ARBA00022741"/>
    </source>
</evidence>
<evidence type="ECO:0000256" key="1">
    <source>
        <dbReference type="ARBA" id="ARBA00004651"/>
    </source>
</evidence>
<dbReference type="PROSITE" id="PS00211">
    <property type="entry name" value="ABC_TRANSPORTER_1"/>
    <property type="match status" value="1"/>
</dbReference>
<dbReference type="GO" id="GO:0005524">
    <property type="term" value="F:ATP binding"/>
    <property type="evidence" value="ECO:0007669"/>
    <property type="project" value="UniProtKB-KW"/>
</dbReference>
<evidence type="ECO:0000259" key="10">
    <source>
        <dbReference type="PROSITE" id="PS50893"/>
    </source>
</evidence>
<feature type="transmembrane region" description="Helical" evidence="9">
    <location>
        <begin position="108"/>
        <end position="127"/>
    </location>
</feature>
<dbReference type="InterPro" id="IPR001851">
    <property type="entry name" value="ABC_transp_permease"/>
</dbReference>
<evidence type="ECO:0000313" key="12">
    <source>
        <dbReference type="Proteomes" id="UP001056500"/>
    </source>
</evidence>
<dbReference type="InterPro" id="IPR027417">
    <property type="entry name" value="P-loop_NTPase"/>
</dbReference>
<feature type="transmembrane region" description="Helical" evidence="9">
    <location>
        <begin position="237"/>
        <end position="264"/>
    </location>
</feature>
<dbReference type="Pfam" id="PF00005">
    <property type="entry name" value="ABC_tran"/>
    <property type="match status" value="1"/>
</dbReference>
<name>A0ABY4WMA9_9BACL</name>
<evidence type="ECO:0000256" key="2">
    <source>
        <dbReference type="ARBA" id="ARBA00022448"/>
    </source>
</evidence>
<evidence type="ECO:0000256" key="6">
    <source>
        <dbReference type="ARBA" id="ARBA00022840"/>
    </source>
</evidence>
<accession>A0ABY4WMA9</accession>
<organism evidence="11 12">
    <name type="scientific">Brevibacillus ruminantium</name>
    <dbReference type="NCBI Taxonomy" id="2950604"/>
    <lineage>
        <taxon>Bacteria</taxon>
        <taxon>Bacillati</taxon>
        <taxon>Bacillota</taxon>
        <taxon>Bacilli</taxon>
        <taxon>Bacillales</taxon>
        <taxon>Paenibacillaceae</taxon>
        <taxon>Brevibacillus</taxon>
    </lineage>
</organism>
<keyword evidence="12" id="KW-1185">Reference proteome</keyword>
<dbReference type="CDD" id="cd03219">
    <property type="entry name" value="ABC_Mj1267_LivG_branched"/>
    <property type="match status" value="1"/>
</dbReference>
<protein>
    <submittedName>
        <fullName evidence="11">Branched-chain amino acid ABC transporter ATP-binding protein/permease</fullName>
    </submittedName>
</protein>
<feature type="transmembrane region" description="Helical" evidence="9">
    <location>
        <begin position="276"/>
        <end position="298"/>
    </location>
</feature>
<dbReference type="EMBL" id="CP098755">
    <property type="protein sequence ID" value="USG68004.1"/>
    <property type="molecule type" value="Genomic_DNA"/>
</dbReference>
<feature type="transmembrane region" description="Helical" evidence="9">
    <location>
        <begin position="202"/>
        <end position="225"/>
    </location>
</feature>
<comment type="subcellular location">
    <subcellularLocation>
        <location evidence="1">Cell membrane</location>
        <topology evidence="1">Multi-pass membrane protein</topology>
    </subcellularLocation>
</comment>
<feature type="transmembrane region" description="Helical" evidence="9">
    <location>
        <begin position="5"/>
        <end position="21"/>
    </location>
</feature>
<keyword evidence="8 9" id="KW-0472">Membrane</keyword>
<dbReference type="Proteomes" id="UP001056500">
    <property type="component" value="Chromosome"/>
</dbReference>
<proteinExistence type="predicted"/>
<dbReference type="InterPro" id="IPR043428">
    <property type="entry name" value="LivM-like"/>
</dbReference>
<keyword evidence="5" id="KW-0547">Nucleotide-binding</keyword>